<dbReference type="OrthoDB" id="9806473at2"/>
<name>A0A5B9W7Y8_9BACT</name>
<dbReference type="InterPro" id="IPR029068">
    <property type="entry name" value="Glyas_Bleomycin-R_OHBP_Dase"/>
</dbReference>
<dbReference type="KEGG" id="agv:OJF2_46810"/>
<dbReference type="Gene3D" id="3.10.180.10">
    <property type="entry name" value="2,3-Dihydroxybiphenyl 1,2-Dioxygenase, domain 1"/>
    <property type="match status" value="1"/>
</dbReference>
<evidence type="ECO:0000259" key="1">
    <source>
        <dbReference type="Pfam" id="PF06983"/>
    </source>
</evidence>
<organism evidence="2 3">
    <name type="scientific">Aquisphaera giovannonii</name>
    <dbReference type="NCBI Taxonomy" id="406548"/>
    <lineage>
        <taxon>Bacteria</taxon>
        <taxon>Pseudomonadati</taxon>
        <taxon>Planctomycetota</taxon>
        <taxon>Planctomycetia</taxon>
        <taxon>Isosphaerales</taxon>
        <taxon>Isosphaeraceae</taxon>
        <taxon>Aquisphaera</taxon>
    </lineage>
</organism>
<dbReference type="RefSeq" id="WP_148595837.1">
    <property type="nucleotide sequence ID" value="NZ_CP042997.1"/>
</dbReference>
<dbReference type="PANTHER" id="PTHR33990:SF1">
    <property type="entry name" value="PROTEIN YJDN"/>
    <property type="match status" value="1"/>
</dbReference>
<dbReference type="SUPFAM" id="SSF54593">
    <property type="entry name" value="Glyoxalase/Bleomycin resistance protein/Dihydroxybiphenyl dioxygenase"/>
    <property type="match status" value="1"/>
</dbReference>
<dbReference type="Proteomes" id="UP000324233">
    <property type="component" value="Chromosome"/>
</dbReference>
<dbReference type="CDD" id="cd06588">
    <property type="entry name" value="PhnB_like"/>
    <property type="match status" value="1"/>
</dbReference>
<protein>
    <recommendedName>
        <fullName evidence="1">PhnB-like domain-containing protein</fullName>
    </recommendedName>
</protein>
<accession>A0A5B9W7Y8</accession>
<dbReference type="InterPro" id="IPR028973">
    <property type="entry name" value="PhnB-like"/>
</dbReference>
<dbReference type="EMBL" id="CP042997">
    <property type="protein sequence ID" value="QEH36121.1"/>
    <property type="molecule type" value="Genomic_DNA"/>
</dbReference>
<gene>
    <name evidence="2" type="ORF">OJF2_46810</name>
</gene>
<feature type="domain" description="PhnB-like" evidence="1">
    <location>
        <begin position="6"/>
        <end position="135"/>
    </location>
</feature>
<dbReference type="Pfam" id="PF06983">
    <property type="entry name" value="3-dmu-9_3-mt"/>
    <property type="match status" value="1"/>
</dbReference>
<sequence length="142" mass="15071">MTGISITPYLFFGGRCEEALAFYGKAIGAEIDMLMRYDESPQPAPPGRLQAGFEKKVMHASFRVGDVPLMASDGCDDRTNFGGFQLALSVPSEGAAREAFGALGEGGSVVMPLSETFWSPCFGMLTDRFGVTWMVSVPGAAG</sequence>
<keyword evidence="3" id="KW-1185">Reference proteome</keyword>
<proteinExistence type="predicted"/>
<evidence type="ECO:0000313" key="2">
    <source>
        <dbReference type="EMBL" id="QEH36121.1"/>
    </source>
</evidence>
<dbReference type="PANTHER" id="PTHR33990">
    <property type="entry name" value="PROTEIN YJDN-RELATED"/>
    <property type="match status" value="1"/>
</dbReference>
<dbReference type="AlphaFoldDB" id="A0A5B9W7Y8"/>
<reference evidence="2 3" key="1">
    <citation type="submission" date="2019-08" db="EMBL/GenBank/DDBJ databases">
        <title>Deep-cultivation of Planctomycetes and their phenomic and genomic characterization uncovers novel biology.</title>
        <authorList>
            <person name="Wiegand S."/>
            <person name="Jogler M."/>
            <person name="Boedeker C."/>
            <person name="Pinto D."/>
            <person name="Vollmers J."/>
            <person name="Rivas-Marin E."/>
            <person name="Kohn T."/>
            <person name="Peeters S.H."/>
            <person name="Heuer A."/>
            <person name="Rast P."/>
            <person name="Oberbeckmann S."/>
            <person name="Bunk B."/>
            <person name="Jeske O."/>
            <person name="Meyerdierks A."/>
            <person name="Storesund J.E."/>
            <person name="Kallscheuer N."/>
            <person name="Luecker S."/>
            <person name="Lage O.M."/>
            <person name="Pohl T."/>
            <person name="Merkel B.J."/>
            <person name="Hornburger P."/>
            <person name="Mueller R.-W."/>
            <person name="Bruemmer F."/>
            <person name="Labrenz M."/>
            <person name="Spormann A.M."/>
            <person name="Op den Camp H."/>
            <person name="Overmann J."/>
            <person name="Amann R."/>
            <person name="Jetten M.S.M."/>
            <person name="Mascher T."/>
            <person name="Medema M.H."/>
            <person name="Devos D.P."/>
            <person name="Kaster A.-K."/>
            <person name="Ovreas L."/>
            <person name="Rohde M."/>
            <person name="Galperin M.Y."/>
            <person name="Jogler C."/>
        </authorList>
    </citation>
    <scope>NUCLEOTIDE SEQUENCE [LARGE SCALE GENOMIC DNA]</scope>
    <source>
        <strain evidence="2 3">OJF2</strain>
    </source>
</reference>
<evidence type="ECO:0000313" key="3">
    <source>
        <dbReference type="Proteomes" id="UP000324233"/>
    </source>
</evidence>